<dbReference type="RefSeq" id="WP_341699611.1">
    <property type="nucleotide sequence ID" value="NZ_JBBYHU010000006.1"/>
</dbReference>
<evidence type="ECO:0000313" key="2">
    <source>
        <dbReference type="Proteomes" id="UP001398556"/>
    </source>
</evidence>
<evidence type="ECO:0000313" key="1">
    <source>
        <dbReference type="EMBL" id="MEL1240368.1"/>
    </source>
</evidence>
<keyword evidence="2" id="KW-1185">Reference proteome</keyword>
<comment type="caution">
    <text evidence="1">The sequence shown here is derived from an EMBL/GenBank/DDBJ whole genome shotgun (WGS) entry which is preliminary data.</text>
</comment>
<reference evidence="1 2" key="1">
    <citation type="submission" date="2024-04" db="EMBL/GenBank/DDBJ databases">
        <title>Flavobacterium sp. DGU99 16S ribosomal RNA gene Genome sequencing and assembly.</title>
        <authorList>
            <person name="Park S."/>
        </authorList>
    </citation>
    <scope>NUCLEOTIDE SEQUENCE [LARGE SCALE GENOMIC DNA]</scope>
    <source>
        <strain evidence="1 2">DGU99</strain>
    </source>
</reference>
<name>A0ABU9HKT0_9FLAO</name>
<gene>
    <name evidence="1" type="ORF">AAEO59_04840</name>
</gene>
<organism evidence="1 2">
    <name type="scientific">Flavobacterium flavipallidum</name>
    <dbReference type="NCBI Taxonomy" id="3139140"/>
    <lineage>
        <taxon>Bacteria</taxon>
        <taxon>Pseudomonadati</taxon>
        <taxon>Bacteroidota</taxon>
        <taxon>Flavobacteriia</taxon>
        <taxon>Flavobacteriales</taxon>
        <taxon>Flavobacteriaceae</taxon>
        <taxon>Flavobacterium</taxon>
    </lineage>
</organism>
<protein>
    <submittedName>
        <fullName evidence="1">Uncharacterized protein</fullName>
    </submittedName>
</protein>
<sequence>MKAGKIASDTANRASRALGLSVMYIKDGVIYEETPDGKITMKKQIEEEVVIPFEIKKGLVLNEKKGLLKG</sequence>
<accession>A0ABU9HKT0</accession>
<dbReference type="Proteomes" id="UP001398556">
    <property type="component" value="Unassembled WGS sequence"/>
</dbReference>
<dbReference type="EMBL" id="JBBYHU010000006">
    <property type="protein sequence ID" value="MEL1240368.1"/>
    <property type="molecule type" value="Genomic_DNA"/>
</dbReference>
<proteinExistence type="predicted"/>